<dbReference type="InterPro" id="IPR038591">
    <property type="entry name" value="NolW-like_sf"/>
</dbReference>
<keyword evidence="1" id="KW-0732">Signal</keyword>
<evidence type="ECO:0000259" key="2">
    <source>
        <dbReference type="Pfam" id="PF03958"/>
    </source>
</evidence>
<accession>A0ABV7T0S6</accession>
<dbReference type="RefSeq" id="WP_386361047.1">
    <property type="nucleotide sequence ID" value="NZ_JBHRXZ010000005.1"/>
</dbReference>
<feature type="chain" id="PRO_5047224440" evidence="1">
    <location>
        <begin position="21"/>
        <end position="265"/>
    </location>
</feature>
<keyword evidence="4" id="KW-1185">Reference proteome</keyword>
<feature type="domain" description="NolW-like" evidence="2">
    <location>
        <begin position="22"/>
        <end position="80"/>
    </location>
</feature>
<feature type="signal peptide" evidence="1">
    <location>
        <begin position="1"/>
        <end position="20"/>
    </location>
</feature>
<organism evidence="3 4">
    <name type="scientific">Stutzerimonas tarimensis</name>
    <dbReference type="NCBI Taxonomy" id="1507735"/>
    <lineage>
        <taxon>Bacteria</taxon>
        <taxon>Pseudomonadati</taxon>
        <taxon>Pseudomonadota</taxon>
        <taxon>Gammaproteobacteria</taxon>
        <taxon>Pseudomonadales</taxon>
        <taxon>Pseudomonadaceae</taxon>
        <taxon>Stutzerimonas</taxon>
    </lineage>
</organism>
<evidence type="ECO:0000313" key="3">
    <source>
        <dbReference type="EMBL" id="MFC3606745.1"/>
    </source>
</evidence>
<name>A0ABV7T0S6_9GAMM</name>
<proteinExistence type="predicted"/>
<dbReference type="InterPro" id="IPR005644">
    <property type="entry name" value="NolW-like"/>
</dbReference>
<sequence length="265" mass="28886">MRIRATLGALLFSCTFTVAAATEVISLQHRMAEEMLPVAISVVGDQGRVSSHGSQLIVNAPESVIAQLRQVLEQLDTRPRRLLISVENQDTMAGSASGHAISGRARAGDVNIHSGDGRNQVRIIRHSTASREGGIGQVQATEGYPALIQVGQSIPLDSTSVDPYGQPYRNTQYRDVMSGFYATAQVQGDQVQVTLSSQRDRVSHNQPGVIDMQQTETRVRGRVGDWIDVGGIDQSGRSDRRDVLSSHATTGRQDYRLRLKVEVLD</sequence>
<dbReference type="Gene3D" id="3.30.1370.120">
    <property type="match status" value="1"/>
</dbReference>
<gene>
    <name evidence="3" type="ORF">ACFOMF_02945</name>
</gene>
<dbReference type="Proteomes" id="UP001595630">
    <property type="component" value="Unassembled WGS sequence"/>
</dbReference>
<comment type="caution">
    <text evidence="3">The sequence shown here is derived from an EMBL/GenBank/DDBJ whole genome shotgun (WGS) entry which is preliminary data.</text>
</comment>
<dbReference type="Pfam" id="PF03958">
    <property type="entry name" value="Secretin_N"/>
    <property type="match status" value="1"/>
</dbReference>
<reference evidence="4" key="1">
    <citation type="journal article" date="2019" name="Int. J. Syst. Evol. Microbiol.">
        <title>The Global Catalogue of Microorganisms (GCM) 10K type strain sequencing project: providing services to taxonomists for standard genome sequencing and annotation.</title>
        <authorList>
            <consortium name="The Broad Institute Genomics Platform"/>
            <consortium name="The Broad Institute Genome Sequencing Center for Infectious Disease"/>
            <person name="Wu L."/>
            <person name="Ma J."/>
        </authorList>
    </citation>
    <scope>NUCLEOTIDE SEQUENCE [LARGE SCALE GENOMIC DNA]</scope>
    <source>
        <strain evidence="4">KCTC 42447</strain>
    </source>
</reference>
<evidence type="ECO:0000313" key="4">
    <source>
        <dbReference type="Proteomes" id="UP001595630"/>
    </source>
</evidence>
<dbReference type="EMBL" id="JBHRXZ010000005">
    <property type="protein sequence ID" value="MFC3606745.1"/>
    <property type="molecule type" value="Genomic_DNA"/>
</dbReference>
<evidence type="ECO:0000256" key="1">
    <source>
        <dbReference type="SAM" id="SignalP"/>
    </source>
</evidence>
<protein>
    <submittedName>
        <fullName evidence="3">Secretin N-terminal domain-containing protein</fullName>
    </submittedName>
</protein>